<organism evidence="5 6">
    <name type="scientific">Nocardia jiangsuensis</name>
    <dbReference type="NCBI Taxonomy" id="1691563"/>
    <lineage>
        <taxon>Bacteria</taxon>
        <taxon>Bacillati</taxon>
        <taxon>Actinomycetota</taxon>
        <taxon>Actinomycetes</taxon>
        <taxon>Mycobacteriales</taxon>
        <taxon>Nocardiaceae</taxon>
        <taxon>Nocardia</taxon>
    </lineage>
</organism>
<gene>
    <name evidence="5" type="ORF">ACFO0B_23770</name>
</gene>
<keyword evidence="1" id="KW-0805">Transcription regulation</keyword>
<proteinExistence type="predicted"/>
<dbReference type="InterPro" id="IPR009057">
    <property type="entry name" value="Homeodomain-like_sf"/>
</dbReference>
<dbReference type="InterPro" id="IPR018060">
    <property type="entry name" value="HTH_AraC"/>
</dbReference>
<evidence type="ECO:0000256" key="2">
    <source>
        <dbReference type="ARBA" id="ARBA00023125"/>
    </source>
</evidence>
<protein>
    <submittedName>
        <fullName evidence="5">Helix-turn-helix domain-containing protein</fullName>
    </submittedName>
</protein>
<dbReference type="EMBL" id="JBHSAX010000019">
    <property type="protein sequence ID" value="MFC3965016.1"/>
    <property type="molecule type" value="Genomic_DNA"/>
</dbReference>
<dbReference type="PANTHER" id="PTHR46796:SF12">
    <property type="entry name" value="HTH-TYPE DNA-BINDING TRANSCRIPTIONAL ACTIVATOR EUTR"/>
    <property type="match status" value="1"/>
</dbReference>
<comment type="caution">
    <text evidence="5">The sequence shown here is derived from an EMBL/GenBank/DDBJ whole genome shotgun (WGS) entry which is preliminary data.</text>
</comment>
<dbReference type="Proteomes" id="UP001595696">
    <property type="component" value="Unassembled WGS sequence"/>
</dbReference>
<feature type="domain" description="HTH araC/xylS-type" evidence="4">
    <location>
        <begin position="222"/>
        <end position="325"/>
    </location>
</feature>
<dbReference type="Gene3D" id="1.10.10.60">
    <property type="entry name" value="Homeodomain-like"/>
    <property type="match status" value="1"/>
</dbReference>
<dbReference type="Pfam" id="PF12833">
    <property type="entry name" value="HTH_18"/>
    <property type="match status" value="1"/>
</dbReference>
<dbReference type="InterPro" id="IPR050204">
    <property type="entry name" value="AraC_XylS_family_regulators"/>
</dbReference>
<dbReference type="PROSITE" id="PS01124">
    <property type="entry name" value="HTH_ARAC_FAMILY_2"/>
    <property type="match status" value="1"/>
</dbReference>
<evidence type="ECO:0000256" key="3">
    <source>
        <dbReference type="ARBA" id="ARBA00023163"/>
    </source>
</evidence>
<evidence type="ECO:0000256" key="1">
    <source>
        <dbReference type="ARBA" id="ARBA00023015"/>
    </source>
</evidence>
<evidence type="ECO:0000313" key="5">
    <source>
        <dbReference type="EMBL" id="MFC3965016.1"/>
    </source>
</evidence>
<dbReference type="RefSeq" id="WP_378614778.1">
    <property type="nucleotide sequence ID" value="NZ_JBHSAX010000019.1"/>
</dbReference>
<keyword evidence="3" id="KW-0804">Transcription</keyword>
<dbReference type="PANTHER" id="PTHR46796">
    <property type="entry name" value="HTH-TYPE TRANSCRIPTIONAL ACTIVATOR RHAS-RELATED"/>
    <property type="match status" value="1"/>
</dbReference>
<evidence type="ECO:0000259" key="4">
    <source>
        <dbReference type="PROSITE" id="PS01124"/>
    </source>
</evidence>
<name>A0ABV8DZP3_9NOCA</name>
<accession>A0ABV8DZP3</accession>
<sequence length="325" mass="34938">MDLPAPLPIERAEFRPHDADAATAVFEQLYGRNRTRFDEVGADAALEVSAVSNPLLATDRIRSTIGYRVDTEPLDYLFVTRLGAGRMTITGDGTEIRQRADGIPALLPLGTPLRFDADRIDLTGLRLPLATVLTAAEERGCPATDFRFLGFQPLSDAAGRWWTGLFGAARTDLAAADSVLSNPLVAAEFAATLAATALVVFPNTTMVHSALEPGAAPDSALRRGIDYLHAHAAEVVGVADIAAAAGVTPRALQYAFRTHHDTTPLGYLRGIRLDRAHAELLESATGRERQTVAAVALRWGFSNPGRFAAAYRKRFGQPPTRTLRG</sequence>
<keyword evidence="2" id="KW-0238">DNA-binding</keyword>
<keyword evidence="6" id="KW-1185">Reference proteome</keyword>
<reference evidence="6" key="1">
    <citation type="journal article" date="2019" name="Int. J. Syst. Evol. Microbiol.">
        <title>The Global Catalogue of Microorganisms (GCM) 10K type strain sequencing project: providing services to taxonomists for standard genome sequencing and annotation.</title>
        <authorList>
            <consortium name="The Broad Institute Genomics Platform"/>
            <consortium name="The Broad Institute Genome Sequencing Center for Infectious Disease"/>
            <person name="Wu L."/>
            <person name="Ma J."/>
        </authorList>
    </citation>
    <scope>NUCLEOTIDE SEQUENCE [LARGE SCALE GENOMIC DNA]</scope>
    <source>
        <strain evidence="6">CGMCC 4.7330</strain>
    </source>
</reference>
<dbReference type="SUPFAM" id="SSF46689">
    <property type="entry name" value="Homeodomain-like"/>
    <property type="match status" value="2"/>
</dbReference>
<dbReference type="SMART" id="SM00342">
    <property type="entry name" value="HTH_ARAC"/>
    <property type="match status" value="1"/>
</dbReference>
<evidence type="ECO:0000313" key="6">
    <source>
        <dbReference type="Proteomes" id="UP001595696"/>
    </source>
</evidence>